<dbReference type="AlphaFoldDB" id="A0A158PRE4"/>
<dbReference type="WBParaSite" id="BPAG_0001005401-mRNA-1">
    <property type="protein sequence ID" value="BPAG_0001005401-mRNA-1"/>
    <property type="gene ID" value="BPAG_0001005401"/>
</dbReference>
<dbReference type="FunFam" id="1.10.510.10:FF:000112">
    <property type="entry name" value="Putative dual specificity tyrosine-phosphorylation-regulated kinase 2"/>
    <property type="match status" value="1"/>
</dbReference>
<proteinExistence type="inferred from homology"/>
<keyword evidence="6" id="KW-0808">Transferase</keyword>
<feature type="region of interest" description="Disordered" evidence="18">
    <location>
        <begin position="508"/>
        <end position="531"/>
    </location>
</feature>
<evidence type="ECO:0000256" key="9">
    <source>
        <dbReference type="ARBA" id="ARBA00022840"/>
    </source>
</evidence>
<feature type="region of interest" description="Disordered" evidence="18">
    <location>
        <begin position="148"/>
        <end position="189"/>
    </location>
</feature>
<dbReference type="InterPro" id="IPR042521">
    <property type="entry name" value="DYRK"/>
</dbReference>
<evidence type="ECO:0000256" key="6">
    <source>
        <dbReference type="ARBA" id="ARBA00022679"/>
    </source>
</evidence>
<dbReference type="InterPro" id="IPR008271">
    <property type="entry name" value="Ser/Thr_kinase_AS"/>
</dbReference>
<evidence type="ECO:0000259" key="19">
    <source>
        <dbReference type="PROSITE" id="PS50011"/>
    </source>
</evidence>
<accession>A0A158PRE4</accession>
<reference evidence="20 21" key="2">
    <citation type="submission" date="2018-11" db="EMBL/GenBank/DDBJ databases">
        <authorList>
            <consortium name="Pathogen Informatics"/>
        </authorList>
    </citation>
    <scope>NUCLEOTIDE SEQUENCE [LARGE SCALE GENOMIC DNA]</scope>
</reference>
<dbReference type="SMART" id="SM00220">
    <property type="entry name" value="S_TKc"/>
    <property type="match status" value="1"/>
</dbReference>
<comment type="catalytic activity">
    <reaction evidence="11">
        <text>L-threonyl-[protein] + ATP = O-phospho-L-threonyl-[protein] + ADP + H(+)</text>
        <dbReference type="Rhea" id="RHEA:46608"/>
        <dbReference type="Rhea" id="RHEA-COMP:11060"/>
        <dbReference type="Rhea" id="RHEA-COMP:11605"/>
        <dbReference type="ChEBI" id="CHEBI:15378"/>
        <dbReference type="ChEBI" id="CHEBI:30013"/>
        <dbReference type="ChEBI" id="CHEBI:30616"/>
        <dbReference type="ChEBI" id="CHEBI:61977"/>
        <dbReference type="ChEBI" id="CHEBI:456216"/>
        <dbReference type="EC" id="2.7.12.1"/>
    </reaction>
</comment>
<comment type="function">
    <text evidence="13">Required for oocyte-to-zygote transition in which it phosphorylates oocyte proteins, including mei-1, oma-1, oma-2, mex-5, and mex-6, modifying their activity and/or stability following meiosis. Through phosphorylation of P granule components including meg-1, promotes the disassembly of zygotic P granules in the anterior cytoplasm during zygote polarization, and thus plays a role in P granule distribution and segregation in early stage embryos following meiosis. Functions in both spindle positioning and in the posterior localization of cytoplasmic determinants, including pie-1, pos-1, and pgl-1, in early embryos. Involved in the asymmetric distribution of plk-1 at the 2-cell embryonic stage.</text>
</comment>
<keyword evidence="9 17" id="KW-0067">ATP-binding</keyword>
<name>A0A158PRE4_BRUPA</name>
<evidence type="ECO:0000256" key="15">
    <source>
        <dbReference type="ARBA" id="ARBA00077070"/>
    </source>
</evidence>
<comment type="subcellular location">
    <subcellularLocation>
        <location evidence="1">Cytoplasm</location>
        <location evidence="1">Cell cortex</location>
    </subcellularLocation>
</comment>
<dbReference type="GO" id="GO:0004674">
    <property type="term" value="F:protein serine/threonine kinase activity"/>
    <property type="evidence" value="ECO:0007669"/>
    <property type="project" value="UniProtKB-KW"/>
</dbReference>
<dbReference type="EMBL" id="UZAD01013172">
    <property type="protein sequence ID" value="VDN91202.1"/>
    <property type="molecule type" value="Genomic_DNA"/>
</dbReference>
<dbReference type="InterPro" id="IPR050494">
    <property type="entry name" value="Ser_Thr_dual-spec_kinase"/>
</dbReference>
<dbReference type="Gene3D" id="1.10.510.10">
    <property type="entry name" value="Transferase(Phosphotransferase) domain 1"/>
    <property type="match status" value="1"/>
</dbReference>
<dbReference type="GO" id="GO:0005938">
    <property type="term" value="C:cell cortex"/>
    <property type="evidence" value="ECO:0007669"/>
    <property type="project" value="UniProtKB-SubCell"/>
</dbReference>
<feature type="domain" description="Protein kinase" evidence="19">
    <location>
        <begin position="254"/>
        <end position="569"/>
    </location>
</feature>
<dbReference type="GO" id="GO:0005634">
    <property type="term" value="C:nucleus"/>
    <property type="evidence" value="ECO:0007669"/>
    <property type="project" value="TreeGrafter"/>
</dbReference>
<evidence type="ECO:0000256" key="12">
    <source>
        <dbReference type="ARBA" id="ARBA00051680"/>
    </source>
</evidence>
<dbReference type="Pfam" id="PF00069">
    <property type="entry name" value="Pkinase"/>
    <property type="match status" value="1"/>
</dbReference>
<evidence type="ECO:0000256" key="17">
    <source>
        <dbReference type="PROSITE-ProRule" id="PRU10141"/>
    </source>
</evidence>
<dbReference type="Gene3D" id="3.30.200.20">
    <property type="entry name" value="Phosphorylase Kinase, domain 1"/>
    <property type="match status" value="1"/>
</dbReference>
<evidence type="ECO:0000256" key="14">
    <source>
        <dbReference type="ARBA" id="ARBA00070595"/>
    </source>
</evidence>
<evidence type="ECO:0000313" key="20">
    <source>
        <dbReference type="EMBL" id="VDN91202.1"/>
    </source>
</evidence>
<keyword evidence="4" id="KW-0723">Serine/threonine-protein kinase</keyword>
<comment type="catalytic activity">
    <reaction evidence="12">
        <text>L-tyrosyl-[protein] + ATP = O-phospho-L-tyrosyl-[protein] + ADP + H(+)</text>
        <dbReference type="Rhea" id="RHEA:10596"/>
        <dbReference type="Rhea" id="RHEA-COMP:10136"/>
        <dbReference type="Rhea" id="RHEA-COMP:20101"/>
        <dbReference type="ChEBI" id="CHEBI:15378"/>
        <dbReference type="ChEBI" id="CHEBI:30616"/>
        <dbReference type="ChEBI" id="CHEBI:46858"/>
        <dbReference type="ChEBI" id="CHEBI:61978"/>
        <dbReference type="ChEBI" id="CHEBI:456216"/>
        <dbReference type="EC" id="2.7.12.1"/>
    </reaction>
</comment>
<comment type="similarity">
    <text evidence="2">Belongs to the protein kinase superfamily. CMGC Ser/Thr protein kinase family. MNB/DYRK subfamily.</text>
</comment>
<evidence type="ECO:0000256" key="5">
    <source>
        <dbReference type="ARBA" id="ARBA00022553"/>
    </source>
</evidence>
<dbReference type="GO" id="GO:0005524">
    <property type="term" value="F:ATP binding"/>
    <property type="evidence" value="ECO:0007669"/>
    <property type="project" value="UniProtKB-UniRule"/>
</dbReference>
<evidence type="ECO:0000256" key="1">
    <source>
        <dbReference type="ARBA" id="ARBA00004544"/>
    </source>
</evidence>
<dbReference type="SUPFAM" id="SSF56112">
    <property type="entry name" value="Protein kinase-like (PK-like)"/>
    <property type="match status" value="1"/>
</dbReference>
<comment type="catalytic activity">
    <reaction evidence="10">
        <text>L-seryl-[protein] + ATP = O-phospho-L-seryl-[protein] + ADP + H(+)</text>
        <dbReference type="Rhea" id="RHEA:17989"/>
        <dbReference type="Rhea" id="RHEA-COMP:9863"/>
        <dbReference type="Rhea" id="RHEA-COMP:11604"/>
        <dbReference type="ChEBI" id="CHEBI:15378"/>
        <dbReference type="ChEBI" id="CHEBI:29999"/>
        <dbReference type="ChEBI" id="CHEBI:30616"/>
        <dbReference type="ChEBI" id="CHEBI:83421"/>
        <dbReference type="ChEBI" id="CHEBI:456216"/>
        <dbReference type="EC" id="2.7.12.1"/>
    </reaction>
</comment>
<evidence type="ECO:0000313" key="22">
    <source>
        <dbReference type="WBParaSite" id="BPAG_0001005401-mRNA-1"/>
    </source>
</evidence>
<keyword evidence="8" id="KW-0418">Kinase</keyword>
<feature type="binding site" evidence="17">
    <location>
        <position position="283"/>
    </location>
    <ligand>
        <name>ATP</name>
        <dbReference type="ChEBI" id="CHEBI:30616"/>
    </ligand>
</feature>
<dbReference type="GO" id="GO:0004712">
    <property type="term" value="F:protein serine/threonine/tyrosine kinase activity"/>
    <property type="evidence" value="ECO:0007669"/>
    <property type="project" value="UniProtKB-EC"/>
</dbReference>
<dbReference type="FunFam" id="3.30.200.20:FF:000127">
    <property type="entry name" value="Putative dual specificity tyrosine-phosphorylation-regulated kinase 2"/>
    <property type="match status" value="1"/>
</dbReference>
<evidence type="ECO:0000256" key="2">
    <source>
        <dbReference type="ARBA" id="ARBA00008867"/>
    </source>
</evidence>
<evidence type="ECO:0000256" key="18">
    <source>
        <dbReference type="SAM" id="MobiDB-lite"/>
    </source>
</evidence>
<evidence type="ECO:0000256" key="4">
    <source>
        <dbReference type="ARBA" id="ARBA00022527"/>
    </source>
</evidence>
<dbReference type="PROSITE" id="PS50011">
    <property type="entry name" value="PROTEIN_KINASE_DOM"/>
    <property type="match status" value="1"/>
</dbReference>
<gene>
    <name evidence="20" type="ORF">BPAG_LOCUS10016</name>
</gene>
<dbReference type="PANTHER" id="PTHR24058:SF112">
    <property type="entry name" value="DUAL SPECIFICITY TYROSINE-PHOSPHORYLATION-REGULATED KINASE 3 HOMOLOG-RELATED"/>
    <property type="match status" value="1"/>
</dbReference>
<sequence>MHILKVFFTSAKIAGSWERRFCCNIRLALKRGPVIAAVKNSPSLLISPTASIVHSRLPPHERTSHKVISLTSLIIDVLPSLCVQTMIEVLTRGGVIETATIPSATSNSVIGGGSSTSSGVSSASKHLSSSISTLSVIGQGVELRQQIVKSPSDESLRSRTSSSGGSGGGNSNGTANTNTSSGNKGYRPEDAVRTFGGKLTSFEISEIYNYPRVYFVGSQAKKRSGNISSQNNCGYDDDMGSYFLVAHDHIAYRYEVLKVIGKGSFGQVIRAYDHKHQQYVALKLVRNEKRFHRQAEEEIRILDHLRRQDPEGAYNIIHMLDHFNFRNHKCITFELLSINLYELIKKNKFQGFSLQLVRKFAHSMLQCLDLLNRNRLIHCDLKPENVLLKQQGRSGIKVIDFGSSCFDDQRVYTYIQSRFYRAPEVIMGGKYGMPIDMWSLGCILAELLTGYPLLPGEDESDQLALIIELLGVPPLKVTENAKRTRNFISSRGYPRYCTITTMSDGTVAVSGGRSKRGKPRGPPGSRSWNSALKNQAPGDDLFIDFLRQCLDWDPDKRLTPQQALKHPWLRRRLPRPPECCVNLISMDTSADASLVSKLPHI</sequence>
<evidence type="ECO:0000256" key="3">
    <source>
        <dbReference type="ARBA" id="ARBA00013203"/>
    </source>
</evidence>
<evidence type="ECO:0000256" key="10">
    <source>
        <dbReference type="ARBA" id="ARBA00049003"/>
    </source>
</evidence>
<dbReference type="Gene3D" id="3.30.10.30">
    <property type="entry name" value="DYRK"/>
    <property type="match status" value="1"/>
</dbReference>
<evidence type="ECO:0000256" key="16">
    <source>
        <dbReference type="ARBA" id="ARBA00081338"/>
    </source>
</evidence>
<keyword evidence="21" id="KW-1185">Reference proteome</keyword>
<reference evidence="22" key="1">
    <citation type="submission" date="2016-04" db="UniProtKB">
        <authorList>
            <consortium name="WormBaseParasite"/>
        </authorList>
    </citation>
    <scope>IDENTIFICATION</scope>
</reference>
<evidence type="ECO:0000256" key="7">
    <source>
        <dbReference type="ARBA" id="ARBA00022741"/>
    </source>
</evidence>
<dbReference type="PANTHER" id="PTHR24058">
    <property type="entry name" value="DUAL SPECIFICITY PROTEIN KINASE"/>
    <property type="match status" value="1"/>
</dbReference>
<organism evidence="22">
    <name type="scientific">Brugia pahangi</name>
    <name type="common">Filarial nematode worm</name>
    <dbReference type="NCBI Taxonomy" id="6280"/>
    <lineage>
        <taxon>Eukaryota</taxon>
        <taxon>Metazoa</taxon>
        <taxon>Ecdysozoa</taxon>
        <taxon>Nematoda</taxon>
        <taxon>Chromadorea</taxon>
        <taxon>Rhabditida</taxon>
        <taxon>Spirurina</taxon>
        <taxon>Spiruromorpha</taxon>
        <taxon>Filarioidea</taxon>
        <taxon>Onchocercidae</taxon>
        <taxon>Brugia</taxon>
    </lineage>
</organism>
<dbReference type="PROSITE" id="PS00108">
    <property type="entry name" value="PROTEIN_KINASE_ST"/>
    <property type="match status" value="1"/>
</dbReference>
<dbReference type="InterPro" id="IPR000719">
    <property type="entry name" value="Prot_kinase_dom"/>
</dbReference>
<evidence type="ECO:0000256" key="13">
    <source>
        <dbReference type="ARBA" id="ARBA00059565"/>
    </source>
</evidence>
<protein>
    <recommendedName>
        <fullName evidence="14">Dual specificity tyrosine-phosphorylation-regulated kinase mbk-2</fullName>
        <ecNumber evidence="3">2.7.12.1</ecNumber>
    </recommendedName>
    <alternativeName>
        <fullName evidence="15">Dual specificity Yak1-related kinase mbk-2</fullName>
    </alternativeName>
    <alternativeName>
        <fullName evidence="16">Minibrain Kinase 2</fullName>
    </alternativeName>
</protein>
<dbReference type="GO" id="GO:0005856">
    <property type="term" value="C:cytoskeleton"/>
    <property type="evidence" value="ECO:0007669"/>
    <property type="project" value="TreeGrafter"/>
</dbReference>
<dbReference type="Proteomes" id="UP000278627">
    <property type="component" value="Unassembled WGS sequence"/>
</dbReference>
<keyword evidence="7 17" id="KW-0547">Nucleotide-binding</keyword>
<dbReference type="PROSITE" id="PS00107">
    <property type="entry name" value="PROTEIN_KINASE_ATP"/>
    <property type="match status" value="1"/>
</dbReference>
<keyword evidence="5" id="KW-0597">Phosphoprotein</keyword>
<dbReference type="STRING" id="6280.A0A158PRE4"/>
<dbReference type="EC" id="2.7.12.1" evidence="3"/>
<dbReference type="InterPro" id="IPR011009">
    <property type="entry name" value="Kinase-like_dom_sf"/>
</dbReference>
<dbReference type="InterPro" id="IPR017441">
    <property type="entry name" value="Protein_kinase_ATP_BS"/>
</dbReference>
<evidence type="ECO:0000256" key="8">
    <source>
        <dbReference type="ARBA" id="ARBA00022777"/>
    </source>
</evidence>
<feature type="compositionally biased region" description="Low complexity" evidence="18">
    <location>
        <begin position="172"/>
        <end position="183"/>
    </location>
</feature>
<evidence type="ECO:0000313" key="21">
    <source>
        <dbReference type="Proteomes" id="UP000278627"/>
    </source>
</evidence>
<evidence type="ECO:0000256" key="11">
    <source>
        <dbReference type="ARBA" id="ARBA00049308"/>
    </source>
</evidence>